<organism evidence="7 8">
    <name type="scientific">Biformimicrobium ophioploci</name>
    <dbReference type="NCBI Taxonomy" id="3036711"/>
    <lineage>
        <taxon>Bacteria</taxon>
        <taxon>Pseudomonadati</taxon>
        <taxon>Pseudomonadota</taxon>
        <taxon>Gammaproteobacteria</taxon>
        <taxon>Cellvibrionales</taxon>
        <taxon>Microbulbiferaceae</taxon>
        <taxon>Biformimicrobium</taxon>
    </lineage>
</organism>
<evidence type="ECO:0000256" key="1">
    <source>
        <dbReference type="ARBA" id="ARBA00022679"/>
    </source>
</evidence>
<accession>A0ABQ6M032</accession>
<evidence type="ECO:0000256" key="3">
    <source>
        <dbReference type="ARBA" id="ARBA00022777"/>
    </source>
</evidence>
<evidence type="ECO:0000256" key="2">
    <source>
        <dbReference type="ARBA" id="ARBA00022741"/>
    </source>
</evidence>
<dbReference type="Pfam" id="PF13672">
    <property type="entry name" value="PP2C_2"/>
    <property type="match status" value="1"/>
</dbReference>
<keyword evidence="3 7" id="KW-0418">Kinase</keyword>
<evidence type="ECO:0000256" key="4">
    <source>
        <dbReference type="ARBA" id="ARBA00022840"/>
    </source>
</evidence>
<dbReference type="PANTHER" id="PTHR43289:SF6">
    <property type="entry name" value="SERINE_THREONINE-PROTEIN KINASE NEKL-3"/>
    <property type="match status" value="1"/>
</dbReference>
<keyword evidence="4" id="KW-0067">ATP-binding</keyword>
<evidence type="ECO:0000259" key="6">
    <source>
        <dbReference type="PROSITE" id="PS51746"/>
    </source>
</evidence>
<dbReference type="InterPro" id="IPR011009">
    <property type="entry name" value="Kinase-like_dom_sf"/>
</dbReference>
<dbReference type="EMBL" id="BSYJ01000004">
    <property type="protein sequence ID" value="GMG87714.1"/>
    <property type="molecule type" value="Genomic_DNA"/>
</dbReference>
<dbReference type="PANTHER" id="PTHR43289">
    <property type="entry name" value="MITOGEN-ACTIVATED PROTEIN KINASE KINASE KINASE 20-RELATED"/>
    <property type="match status" value="1"/>
</dbReference>
<reference evidence="7 8" key="1">
    <citation type="submission" date="2023-04" db="EMBL/GenBank/DDBJ databases">
        <title>Marinobulbifer ophiurae gen. nov., sp. Nov., isolate from tissue of brittle star Ophioplocus japonicus.</title>
        <authorList>
            <person name="Kawano K."/>
            <person name="Sawayama S."/>
            <person name="Nakagawa S."/>
        </authorList>
    </citation>
    <scope>NUCLEOTIDE SEQUENCE [LARGE SCALE GENOMIC DNA]</scope>
    <source>
        <strain evidence="7 8">NKW57</strain>
    </source>
</reference>
<dbReference type="SMART" id="SM00332">
    <property type="entry name" value="PP2Cc"/>
    <property type="match status" value="1"/>
</dbReference>
<dbReference type="Pfam" id="PF00069">
    <property type="entry name" value="Pkinase"/>
    <property type="match status" value="1"/>
</dbReference>
<protein>
    <submittedName>
        <fullName evidence="7">Bifunctional protein-serine/threonine kinase/phosphatase</fullName>
    </submittedName>
</protein>
<dbReference type="CDD" id="cd00143">
    <property type="entry name" value="PP2Cc"/>
    <property type="match status" value="1"/>
</dbReference>
<evidence type="ECO:0000259" key="5">
    <source>
        <dbReference type="PROSITE" id="PS50011"/>
    </source>
</evidence>
<dbReference type="Gene3D" id="3.30.200.20">
    <property type="entry name" value="Phosphorylase Kinase, domain 1"/>
    <property type="match status" value="1"/>
</dbReference>
<dbReference type="SMART" id="SM00331">
    <property type="entry name" value="PP2C_SIG"/>
    <property type="match status" value="1"/>
</dbReference>
<keyword evidence="1" id="KW-0808">Transferase</keyword>
<dbReference type="Gene3D" id="3.60.40.10">
    <property type="entry name" value="PPM-type phosphatase domain"/>
    <property type="match status" value="1"/>
</dbReference>
<feature type="domain" description="Protein kinase" evidence="5">
    <location>
        <begin position="278"/>
        <end position="545"/>
    </location>
</feature>
<keyword evidence="8" id="KW-1185">Reference proteome</keyword>
<proteinExistence type="predicted"/>
<dbReference type="Proteomes" id="UP001224392">
    <property type="component" value="Unassembled WGS sequence"/>
</dbReference>
<dbReference type="InterPro" id="IPR001932">
    <property type="entry name" value="PPM-type_phosphatase-like_dom"/>
</dbReference>
<evidence type="ECO:0000313" key="7">
    <source>
        <dbReference type="EMBL" id="GMG87714.1"/>
    </source>
</evidence>
<dbReference type="SUPFAM" id="SSF56112">
    <property type="entry name" value="Protein kinase-like (PK-like)"/>
    <property type="match status" value="1"/>
</dbReference>
<dbReference type="InterPro" id="IPR000719">
    <property type="entry name" value="Prot_kinase_dom"/>
</dbReference>
<keyword evidence="2" id="KW-0547">Nucleotide-binding</keyword>
<name>A0ABQ6M032_9GAMM</name>
<feature type="domain" description="PPM-type phosphatase" evidence="6">
    <location>
        <begin position="20"/>
        <end position="245"/>
    </location>
</feature>
<dbReference type="PROSITE" id="PS51746">
    <property type="entry name" value="PPM_2"/>
    <property type="match status" value="1"/>
</dbReference>
<dbReference type="RefSeq" id="WP_285764337.1">
    <property type="nucleotide sequence ID" value="NZ_BSYJ01000004.1"/>
</dbReference>
<dbReference type="PROSITE" id="PS00108">
    <property type="entry name" value="PROTEIN_KINASE_ST"/>
    <property type="match status" value="1"/>
</dbReference>
<dbReference type="SUPFAM" id="SSF81606">
    <property type="entry name" value="PP2C-like"/>
    <property type="match status" value="1"/>
</dbReference>
<evidence type="ECO:0000313" key="8">
    <source>
        <dbReference type="Proteomes" id="UP001224392"/>
    </source>
</evidence>
<sequence>MSADANLRLRARAAQELRLEAGICSQRGLKPRNDDAAGWEQGGIAGAALVIADGVSSSDAGGEAAQAAVNGFINDYFSTPDSWSASEAGARVLRAINSWLFRQGYSGAGSALSGGGRDAWLTTFCAVIFKGRSAHLLHVGDSRVYRLRDGELEQLTRDHSTGGHRRFLGRALGMDQHLEIDYRCEALQAGDLFLLSTDGVHDALSPSQLRMLASSAEPQQAAEELVRSALLAGSDDNLTAAICRVDALPEPEATDLLQQTRDLPIPPALVPGNRIDNFLVLEELHSSSRSHIYLAEDLGSGDKVVLKAPSQNFVDDPDYLEMFAREEWIGRRLDHPGIVRIHTPHPERRFLYHAMELVPGKSLRQWMADNPAPEIDQVRDIVAQVASALRRLQRMSVIHQDLKPENIMVCPDGRIKLIDFGAARVAGLGDYRPEAAAVAPGSKNYIAPEYFRQEPATQISDLFSLGVITYELLTGRYPYKERFGSSFYQLRNYAQFEYRPATRLNKALPAWLDGALAKACAADPAQRYQALSEFMTDLREPNPAFTPPDRRPLIERNPVLVWQLLSLLLVGAHLLRSL</sequence>
<gene>
    <name evidence="7" type="ORF">MNKW57_20350</name>
</gene>
<dbReference type="SMART" id="SM00220">
    <property type="entry name" value="S_TKc"/>
    <property type="match status" value="1"/>
</dbReference>
<comment type="caution">
    <text evidence="7">The sequence shown here is derived from an EMBL/GenBank/DDBJ whole genome shotgun (WGS) entry which is preliminary data.</text>
</comment>
<dbReference type="GO" id="GO:0016301">
    <property type="term" value="F:kinase activity"/>
    <property type="evidence" value="ECO:0007669"/>
    <property type="project" value="UniProtKB-KW"/>
</dbReference>
<dbReference type="CDD" id="cd14014">
    <property type="entry name" value="STKc_PknB_like"/>
    <property type="match status" value="1"/>
</dbReference>
<dbReference type="InterPro" id="IPR036457">
    <property type="entry name" value="PPM-type-like_dom_sf"/>
</dbReference>
<dbReference type="Gene3D" id="1.10.510.10">
    <property type="entry name" value="Transferase(Phosphotransferase) domain 1"/>
    <property type="match status" value="1"/>
</dbReference>
<dbReference type="InterPro" id="IPR008271">
    <property type="entry name" value="Ser/Thr_kinase_AS"/>
</dbReference>
<dbReference type="PROSITE" id="PS50011">
    <property type="entry name" value="PROTEIN_KINASE_DOM"/>
    <property type="match status" value="1"/>
</dbReference>